<dbReference type="Pfam" id="PF00094">
    <property type="entry name" value="VWD"/>
    <property type="match status" value="1"/>
</dbReference>
<sequence>MLSWRKQQQVKQTGFGMIAPMWADNDANYGHVYYHMYDTTTYGITELERERTSHILKLAKKDAIDSGGMSEVDPTWVLVVTWAEMVPRVWYNAWSDQPNTYQLVLISDASRWTTFAMFLYKKTGWSSWRRTHIGYYVVCEGSQDESTSLAQSGRSSAFTLATTIGNTGITGKYIFRVASGNSGIVNYEHKCVMWHAQQKRYIHKIKIARLFIAYCPCDMRMAMIDRRWRIDVQEYYKSGEQRICFYERIPYFWSSSYCCYSAVNRALISKTDGSGGQMFLYHPRYRAHNDADIVPKKWCCEWSNNCDKFYEVRPMDTCNEYMAPTTGWFYGDPHIRTLDGFQYTFNGLGEYTLIKTTGGNFTFQGRTAKVLDESGHEKPATVFSAFAAKDANSERFHVEMNSSLNGLLVFVDEKNLTDWFSSANVSEAMDRERLTITKEQLHSVSVTFQSERQAPACNIATTRAIRCAATSGLAYTHVAYLAAAFLGFLRCHPRRWSKTVTNEDEAGARRAGAGVGAGGPEPEGRSRGLEPGGSNPDINIVRPYVIPDAGDLAGIPESRRFTPFGTGHRPKPIRNRRSLGLGLGR</sequence>
<dbReference type="Proteomes" id="UP001209878">
    <property type="component" value="Unassembled WGS sequence"/>
</dbReference>
<feature type="region of interest" description="Disordered" evidence="6">
    <location>
        <begin position="560"/>
        <end position="585"/>
    </location>
</feature>
<gene>
    <name evidence="9" type="ORF">NP493_7g08014</name>
</gene>
<keyword evidence="4" id="KW-0472">Membrane</keyword>
<dbReference type="AlphaFoldDB" id="A0AAD9PFB3"/>
<keyword evidence="2" id="KW-0812">Transmembrane</keyword>
<comment type="caution">
    <text evidence="9">The sequence shown here is derived from an EMBL/GenBank/DDBJ whole genome shotgun (WGS) entry which is preliminary data.</text>
</comment>
<feature type="domain" description="NIDO" evidence="8">
    <location>
        <begin position="20"/>
        <end position="180"/>
    </location>
</feature>
<evidence type="ECO:0000256" key="3">
    <source>
        <dbReference type="ARBA" id="ARBA00022989"/>
    </source>
</evidence>
<proteinExistence type="predicted"/>
<feature type="region of interest" description="Disordered" evidence="6">
    <location>
        <begin position="501"/>
        <end position="536"/>
    </location>
</feature>
<dbReference type="GO" id="GO:0016020">
    <property type="term" value="C:membrane"/>
    <property type="evidence" value="ECO:0007669"/>
    <property type="project" value="UniProtKB-SubCell"/>
</dbReference>
<dbReference type="InterPro" id="IPR001846">
    <property type="entry name" value="VWF_type-D"/>
</dbReference>
<evidence type="ECO:0000313" key="10">
    <source>
        <dbReference type="Proteomes" id="UP001209878"/>
    </source>
</evidence>
<protein>
    <submittedName>
        <fullName evidence="9">Uncharacterized protein</fullName>
    </submittedName>
</protein>
<dbReference type="PANTHER" id="PTHR13802:SF52">
    <property type="entry name" value="MUCIN-4"/>
    <property type="match status" value="1"/>
</dbReference>
<dbReference type="PROSITE" id="PS51220">
    <property type="entry name" value="NIDO"/>
    <property type="match status" value="1"/>
</dbReference>
<dbReference type="InterPro" id="IPR003886">
    <property type="entry name" value="NIDO_dom"/>
</dbReference>
<accession>A0AAD9PFB3</accession>
<dbReference type="SMART" id="SM00539">
    <property type="entry name" value="NIDO"/>
    <property type="match status" value="1"/>
</dbReference>
<comment type="subcellular location">
    <subcellularLocation>
        <location evidence="1">Membrane</location>
    </subcellularLocation>
</comment>
<dbReference type="Pfam" id="PF06119">
    <property type="entry name" value="NIDO"/>
    <property type="match status" value="1"/>
</dbReference>
<evidence type="ECO:0000256" key="4">
    <source>
        <dbReference type="ARBA" id="ARBA00023136"/>
    </source>
</evidence>
<dbReference type="InterPro" id="IPR005533">
    <property type="entry name" value="AMOP_dom"/>
</dbReference>
<organism evidence="9 10">
    <name type="scientific">Ridgeia piscesae</name>
    <name type="common">Tubeworm</name>
    <dbReference type="NCBI Taxonomy" id="27915"/>
    <lineage>
        <taxon>Eukaryota</taxon>
        <taxon>Metazoa</taxon>
        <taxon>Spiralia</taxon>
        <taxon>Lophotrochozoa</taxon>
        <taxon>Annelida</taxon>
        <taxon>Polychaeta</taxon>
        <taxon>Sedentaria</taxon>
        <taxon>Canalipalpata</taxon>
        <taxon>Sabellida</taxon>
        <taxon>Siboglinidae</taxon>
        <taxon>Ridgeia</taxon>
    </lineage>
</organism>
<keyword evidence="3" id="KW-1133">Transmembrane helix</keyword>
<dbReference type="PROSITE" id="PS50856">
    <property type="entry name" value="AMOP"/>
    <property type="match status" value="1"/>
</dbReference>
<evidence type="ECO:0000256" key="2">
    <source>
        <dbReference type="ARBA" id="ARBA00022692"/>
    </source>
</evidence>
<evidence type="ECO:0000259" key="8">
    <source>
        <dbReference type="PROSITE" id="PS51220"/>
    </source>
</evidence>
<feature type="domain" description="AMOP" evidence="7">
    <location>
        <begin position="183"/>
        <end position="313"/>
    </location>
</feature>
<reference evidence="9" key="1">
    <citation type="journal article" date="2023" name="Mol. Biol. Evol.">
        <title>Third-Generation Sequencing Reveals the Adaptive Role of the Epigenome in Three Deep-Sea Polychaetes.</title>
        <authorList>
            <person name="Perez M."/>
            <person name="Aroh O."/>
            <person name="Sun Y."/>
            <person name="Lan Y."/>
            <person name="Juniper S.K."/>
            <person name="Young C.R."/>
            <person name="Angers B."/>
            <person name="Qian P.Y."/>
        </authorList>
    </citation>
    <scope>NUCLEOTIDE SEQUENCE</scope>
    <source>
        <strain evidence="9">R07B-5</strain>
    </source>
</reference>
<evidence type="ECO:0000256" key="1">
    <source>
        <dbReference type="ARBA" id="ARBA00004370"/>
    </source>
</evidence>
<dbReference type="GO" id="GO:0007160">
    <property type="term" value="P:cell-matrix adhesion"/>
    <property type="evidence" value="ECO:0007669"/>
    <property type="project" value="InterPro"/>
</dbReference>
<name>A0AAD9PFB3_RIDPI</name>
<evidence type="ECO:0000313" key="9">
    <source>
        <dbReference type="EMBL" id="KAK2193756.1"/>
    </source>
</evidence>
<dbReference type="EMBL" id="JAODUO010000007">
    <property type="protein sequence ID" value="KAK2193756.1"/>
    <property type="molecule type" value="Genomic_DNA"/>
</dbReference>
<evidence type="ECO:0000256" key="5">
    <source>
        <dbReference type="ARBA" id="ARBA00023157"/>
    </source>
</evidence>
<feature type="compositionally biased region" description="Basic residues" evidence="6">
    <location>
        <begin position="568"/>
        <end position="577"/>
    </location>
</feature>
<evidence type="ECO:0000259" key="7">
    <source>
        <dbReference type="PROSITE" id="PS50856"/>
    </source>
</evidence>
<evidence type="ECO:0000256" key="6">
    <source>
        <dbReference type="SAM" id="MobiDB-lite"/>
    </source>
</evidence>
<dbReference type="InterPro" id="IPR051495">
    <property type="entry name" value="Epithelial_Barrier/Signaling"/>
</dbReference>
<keyword evidence="5" id="KW-1015">Disulfide bond</keyword>
<keyword evidence="10" id="KW-1185">Reference proteome</keyword>
<dbReference type="PANTHER" id="PTHR13802">
    <property type="entry name" value="MUCIN 4-RELATED"/>
    <property type="match status" value="1"/>
</dbReference>